<dbReference type="AlphaFoldDB" id="A0A410D2Y8"/>
<feature type="transmembrane region" description="Helical" evidence="1">
    <location>
        <begin position="42"/>
        <end position="57"/>
    </location>
</feature>
<dbReference type="RefSeq" id="YP_009551061.1">
    <property type="nucleotide sequence ID" value="NC_040299.1"/>
</dbReference>
<keyword evidence="1" id="KW-0472">Membrane</keyword>
<accession>A0A410D2Y8</accession>
<dbReference type="GeneID" id="38948216"/>
<proteinExistence type="predicted"/>
<geneLocation type="plastid" evidence="2"/>
<dbReference type="EMBL" id="MK281457">
    <property type="protein sequence ID" value="QAA12063.1"/>
    <property type="molecule type" value="Genomic_DNA"/>
</dbReference>
<reference evidence="2" key="1">
    <citation type="journal article" date="2019" name="Genome Biol. Evol.">
        <title>Plastid Genomes and Proteins Illuminate the Evolution of Eustigmatophyte Algae and Their Bacterial Endosymbionts.</title>
        <authorList>
            <person name="Sevcikova T."/>
            <person name="Yurchenko T."/>
            <person name="Fawley K.P."/>
            <person name="Amaral R."/>
            <person name="Strnad H."/>
            <person name="Santos L.M."/>
            <person name="Fawley M.W."/>
            <person name="Elias M."/>
        </authorList>
    </citation>
    <scope>NUCLEOTIDE SEQUENCE</scope>
    <source>
        <strain evidence="2">CAUP Q 401</strain>
    </source>
</reference>
<keyword evidence="2" id="KW-0934">Plastid</keyword>
<gene>
    <name evidence="2" type="primary">secG</name>
</gene>
<keyword evidence="1" id="KW-1133">Transmembrane helix</keyword>
<feature type="transmembrane region" description="Helical" evidence="1">
    <location>
        <begin position="6"/>
        <end position="22"/>
    </location>
</feature>
<keyword evidence="1" id="KW-0812">Transmembrane</keyword>
<sequence>MNIVFNILFFSPALLIFFLIINRNPARLSGFEKSRNKSIDKIILLILFIFILVLFQFKCR</sequence>
<evidence type="ECO:0000313" key="2">
    <source>
        <dbReference type="EMBL" id="QAA12063.1"/>
    </source>
</evidence>
<evidence type="ECO:0000256" key="1">
    <source>
        <dbReference type="SAM" id="Phobius"/>
    </source>
</evidence>
<protein>
    <submittedName>
        <fullName evidence="2">Preprotein translocase subunit SecG</fullName>
    </submittedName>
</protein>
<name>A0A410D2Y8_9STRA</name>
<organism evidence="2">
    <name type="scientific">Pseudellipsoidion edaphicum</name>
    <dbReference type="NCBI Taxonomy" id="1431838"/>
    <lineage>
        <taxon>Eukaryota</taxon>
        <taxon>Sar</taxon>
        <taxon>Stramenopiles</taxon>
        <taxon>Ochrophyta</taxon>
        <taxon>Eustigmatophyceae</taxon>
        <taxon>Eustigmatales</taxon>
        <taxon>Neomonodaceae</taxon>
        <taxon>Pseudellipsoidion</taxon>
    </lineage>
</organism>